<evidence type="ECO:0000256" key="5">
    <source>
        <dbReference type="ARBA" id="ARBA00022692"/>
    </source>
</evidence>
<feature type="domain" description="POTRA" evidence="10">
    <location>
        <begin position="70"/>
        <end position="147"/>
    </location>
</feature>
<dbReference type="Gene3D" id="2.40.160.50">
    <property type="entry name" value="membrane protein fhac: a member of the omp85/tpsb transporter family"/>
    <property type="match status" value="1"/>
</dbReference>
<dbReference type="InterPro" id="IPR034746">
    <property type="entry name" value="POTRA"/>
</dbReference>
<keyword evidence="8" id="KW-0998">Cell outer membrane</keyword>
<comment type="subcellular location">
    <subcellularLocation>
        <location evidence="1">Cell outer membrane</location>
    </subcellularLocation>
</comment>
<reference evidence="11 12" key="1">
    <citation type="submission" date="2018-06" db="EMBL/GenBank/DDBJ databases">
        <authorList>
            <consortium name="Pathogen Informatics"/>
            <person name="Doyle S."/>
        </authorList>
    </citation>
    <scope>NUCLEOTIDE SEQUENCE [LARGE SCALE GENOMIC DNA]</scope>
    <source>
        <strain evidence="11 12">NCTC9380</strain>
    </source>
</reference>
<evidence type="ECO:0000256" key="6">
    <source>
        <dbReference type="ARBA" id="ARBA00022927"/>
    </source>
</evidence>
<dbReference type="Gene3D" id="3.10.20.310">
    <property type="entry name" value="membrane protein fhac"/>
    <property type="match status" value="1"/>
</dbReference>
<dbReference type="InterPro" id="IPR051544">
    <property type="entry name" value="TPS_OM_transporter"/>
</dbReference>
<dbReference type="PROSITE" id="PS51779">
    <property type="entry name" value="POTRA"/>
    <property type="match status" value="1"/>
</dbReference>
<keyword evidence="3" id="KW-0813">Transport</keyword>
<evidence type="ECO:0000256" key="1">
    <source>
        <dbReference type="ARBA" id="ARBA00004442"/>
    </source>
</evidence>
<dbReference type="PANTHER" id="PTHR34597">
    <property type="entry name" value="SLR1661 PROTEIN"/>
    <property type="match status" value="1"/>
</dbReference>
<dbReference type="GO" id="GO:0098046">
    <property type="term" value="C:type V protein secretion system complex"/>
    <property type="evidence" value="ECO:0007669"/>
    <property type="project" value="TreeGrafter"/>
</dbReference>
<evidence type="ECO:0000313" key="12">
    <source>
        <dbReference type="Proteomes" id="UP000254031"/>
    </source>
</evidence>
<dbReference type="GO" id="GO:0009279">
    <property type="term" value="C:cell outer membrane"/>
    <property type="evidence" value="ECO:0007669"/>
    <property type="project" value="UniProtKB-SubCell"/>
</dbReference>
<evidence type="ECO:0000256" key="8">
    <source>
        <dbReference type="ARBA" id="ARBA00023237"/>
    </source>
</evidence>
<dbReference type="EMBL" id="UGPL01000006">
    <property type="protein sequence ID" value="STY66112.1"/>
    <property type="molecule type" value="Genomic_DNA"/>
</dbReference>
<evidence type="ECO:0000256" key="2">
    <source>
        <dbReference type="ARBA" id="ARBA00009055"/>
    </source>
</evidence>
<proteinExistence type="inferred from homology"/>
<comment type="similarity">
    <text evidence="2">Belongs to the TPS (TC 1.B.20) family.</text>
</comment>
<evidence type="ECO:0000256" key="3">
    <source>
        <dbReference type="ARBA" id="ARBA00022448"/>
    </source>
</evidence>
<dbReference type="GO" id="GO:0046819">
    <property type="term" value="P:protein secretion by the type V secretion system"/>
    <property type="evidence" value="ECO:0007669"/>
    <property type="project" value="TreeGrafter"/>
</dbReference>
<keyword evidence="5" id="KW-0812">Transmembrane</keyword>
<keyword evidence="9" id="KW-0732">Signal</keyword>
<feature type="signal peptide" evidence="9">
    <location>
        <begin position="1"/>
        <end position="24"/>
    </location>
</feature>
<dbReference type="GO" id="GO:0008320">
    <property type="term" value="F:protein transmembrane transporter activity"/>
    <property type="evidence" value="ECO:0007669"/>
    <property type="project" value="TreeGrafter"/>
</dbReference>
<dbReference type="Pfam" id="PF03865">
    <property type="entry name" value="ShlB"/>
    <property type="match status" value="1"/>
</dbReference>
<evidence type="ECO:0000256" key="7">
    <source>
        <dbReference type="ARBA" id="ARBA00023136"/>
    </source>
</evidence>
<name>A0A378NCE1_MANHA</name>
<evidence type="ECO:0000256" key="9">
    <source>
        <dbReference type="SAM" id="SignalP"/>
    </source>
</evidence>
<sequence>MKFYPSLIASAVSFAVVLSGQAAANVPDAGSLQRELDQRQAQQKVKPSGEWFNQAAKAPYTATDGQELTFPLTQVQVFDWTNQEISTPELAPILANYVGKAVSLTDLSNLANEITEFYRSHNYLVAKAILPPQEIEQGKVKILLFKGNVGEVRLQNQSALSDKFVARLANTTVNGSEFILKDELEKFALTMNDVPGVNTGLELSAGKQAGEANLLIKLQNAERFSGYVSADNQGNKNTGRYRLATGIKANNLIGWGDELKVDLMSSNNANLKNARLDYSSLIDGYATRLGLTANYLDYELGGNFKALQSQGHTHNLGAYVLHPTIRLPDFRLNTKVSFNHQRLTDKQQAVNVAQKRQVNSLTVGINGSWNSLKDGTSYFSLSALFGNLANHTNEQAHYVATDFQPKSRFTVYQYSLSHEQALPKSFAFNLGVNGQFADKTLDSSQKMLLGGLYGVRGHQAGVASVDEGHLVQTELKHYLPLFSKSLLTSSVFYDYGWGKYYKHSGFLARGVNNSVKLQSIGAGLSLSEAGSYAINASVAKPLGKKIENADKHQFWFSAIKTF</sequence>
<dbReference type="InterPro" id="IPR013686">
    <property type="entry name" value="Polypept-transport_assoc_ShlB"/>
</dbReference>
<dbReference type="RefSeq" id="WP_115262457.1">
    <property type="nucleotide sequence ID" value="NZ_CP097337.1"/>
</dbReference>
<dbReference type="PANTHER" id="PTHR34597:SF1">
    <property type="entry name" value="HEME_HEMOPEXIN TRANSPORTER PROTEIN HUXB"/>
    <property type="match status" value="1"/>
</dbReference>
<dbReference type="AlphaFoldDB" id="A0A378NCE1"/>
<organism evidence="11 12">
    <name type="scientific">Mannheimia haemolytica</name>
    <name type="common">Pasteurella haemolytica</name>
    <dbReference type="NCBI Taxonomy" id="75985"/>
    <lineage>
        <taxon>Bacteria</taxon>
        <taxon>Pseudomonadati</taxon>
        <taxon>Pseudomonadota</taxon>
        <taxon>Gammaproteobacteria</taxon>
        <taxon>Pasteurellales</taxon>
        <taxon>Pasteurellaceae</taxon>
        <taxon>Mannheimia</taxon>
    </lineage>
</organism>
<keyword evidence="4" id="KW-1134">Transmembrane beta strand</keyword>
<dbReference type="Proteomes" id="UP000254031">
    <property type="component" value="Unassembled WGS sequence"/>
</dbReference>
<keyword evidence="7" id="KW-0472">Membrane</keyword>
<keyword evidence="6" id="KW-0653">Protein transport</keyword>
<feature type="chain" id="PRO_5016821588" evidence="9">
    <location>
        <begin position="25"/>
        <end position="562"/>
    </location>
</feature>
<gene>
    <name evidence="11" type="primary">hxuB</name>
    <name evidence="11" type="ORF">NCTC9380_01393</name>
</gene>
<protein>
    <submittedName>
        <fullName evidence="11">Heme/hemopexin transporter protein huxB</fullName>
    </submittedName>
</protein>
<evidence type="ECO:0000256" key="4">
    <source>
        <dbReference type="ARBA" id="ARBA00022452"/>
    </source>
</evidence>
<accession>A0A378NCE1</accession>
<evidence type="ECO:0000313" key="11">
    <source>
        <dbReference type="EMBL" id="STY66112.1"/>
    </source>
</evidence>
<evidence type="ECO:0000259" key="10">
    <source>
        <dbReference type="PROSITE" id="PS51779"/>
    </source>
</evidence>
<dbReference type="Pfam" id="PF08479">
    <property type="entry name" value="POTRA_2"/>
    <property type="match status" value="1"/>
</dbReference>
<dbReference type="InterPro" id="IPR005565">
    <property type="entry name" value="Hemolysn_activator_HlyB_C"/>
</dbReference>